<evidence type="ECO:0000313" key="6">
    <source>
        <dbReference type="Proteomes" id="UP000054869"/>
    </source>
</evidence>
<dbReference type="OrthoDB" id="115239at2"/>
<dbReference type="Proteomes" id="UP000054869">
    <property type="component" value="Unassembled WGS sequence"/>
</dbReference>
<dbReference type="EMBL" id="LNYI01000011">
    <property type="protein sequence ID" value="KTD23750.1"/>
    <property type="molecule type" value="Genomic_DNA"/>
</dbReference>
<dbReference type="Pfam" id="PF01522">
    <property type="entry name" value="Polysacc_deac_1"/>
    <property type="match status" value="1"/>
</dbReference>
<keyword evidence="3" id="KW-0732">Signal</keyword>
<dbReference type="PANTHER" id="PTHR10587">
    <property type="entry name" value="GLYCOSYL TRANSFERASE-RELATED"/>
    <property type="match status" value="1"/>
</dbReference>
<protein>
    <submittedName>
        <fullName evidence="5">Polysaccharide deacetylase</fullName>
    </submittedName>
</protein>
<dbReference type="GO" id="GO:0005975">
    <property type="term" value="P:carbohydrate metabolic process"/>
    <property type="evidence" value="ECO:0007669"/>
    <property type="project" value="InterPro"/>
</dbReference>
<dbReference type="GO" id="GO:0046872">
    <property type="term" value="F:metal ion binding"/>
    <property type="evidence" value="ECO:0007669"/>
    <property type="project" value="UniProtKB-KW"/>
</dbReference>
<comment type="caution">
    <text evidence="5">The sequence shown here is derived from an EMBL/GenBank/DDBJ whole genome shotgun (WGS) entry which is preliminary data.</text>
</comment>
<dbReference type="PATRIC" id="fig|45067.4.peg.557"/>
<reference evidence="5 6" key="1">
    <citation type="submission" date="2015-11" db="EMBL/GenBank/DDBJ databases">
        <title>Genomic analysis of 38 Legionella species identifies large and diverse effector repertoires.</title>
        <authorList>
            <person name="Burstein D."/>
            <person name="Amaro F."/>
            <person name="Zusman T."/>
            <person name="Lifshitz Z."/>
            <person name="Cohen O."/>
            <person name="Gilbert J.A."/>
            <person name="Pupko T."/>
            <person name="Shuman H.A."/>
            <person name="Segal G."/>
        </authorList>
    </citation>
    <scope>NUCLEOTIDE SEQUENCE [LARGE SCALE GENOMIC DNA]</scope>
    <source>
        <strain evidence="5 6">ATCC 49751</strain>
    </source>
</reference>
<gene>
    <name evidence="5" type="ORF">Llan_0531</name>
</gene>
<keyword evidence="2" id="KW-0378">Hydrolase</keyword>
<feature type="chain" id="PRO_5006915162" evidence="3">
    <location>
        <begin position="19"/>
        <end position="269"/>
    </location>
</feature>
<dbReference type="GO" id="GO:0016020">
    <property type="term" value="C:membrane"/>
    <property type="evidence" value="ECO:0007669"/>
    <property type="project" value="TreeGrafter"/>
</dbReference>
<evidence type="ECO:0000256" key="1">
    <source>
        <dbReference type="ARBA" id="ARBA00022723"/>
    </source>
</evidence>
<feature type="signal peptide" evidence="3">
    <location>
        <begin position="1"/>
        <end position="18"/>
    </location>
</feature>
<dbReference type="InterPro" id="IPR011330">
    <property type="entry name" value="Glyco_hydro/deAcase_b/a-brl"/>
</dbReference>
<keyword evidence="1" id="KW-0479">Metal-binding</keyword>
<dbReference type="CDD" id="cd10960">
    <property type="entry name" value="CE4_NodB_like_1"/>
    <property type="match status" value="1"/>
</dbReference>
<dbReference type="RefSeq" id="WP_051546041.1">
    <property type="nucleotide sequence ID" value="NZ_CAAAJD010000001.1"/>
</dbReference>
<dbReference type="PROSITE" id="PS51677">
    <property type="entry name" value="NODB"/>
    <property type="match status" value="1"/>
</dbReference>
<evidence type="ECO:0000256" key="2">
    <source>
        <dbReference type="ARBA" id="ARBA00022801"/>
    </source>
</evidence>
<proteinExistence type="predicted"/>
<dbReference type="InterPro" id="IPR002509">
    <property type="entry name" value="NODB_dom"/>
</dbReference>
<evidence type="ECO:0000256" key="3">
    <source>
        <dbReference type="SAM" id="SignalP"/>
    </source>
</evidence>
<organism evidence="5 6">
    <name type="scientific">Legionella lansingensis</name>
    <dbReference type="NCBI Taxonomy" id="45067"/>
    <lineage>
        <taxon>Bacteria</taxon>
        <taxon>Pseudomonadati</taxon>
        <taxon>Pseudomonadota</taxon>
        <taxon>Gammaproteobacteria</taxon>
        <taxon>Legionellales</taxon>
        <taxon>Legionellaceae</taxon>
        <taxon>Legionella</taxon>
    </lineage>
</organism>
<dbReference type="AlphaFoldDB" id="A0A0W0VVL9"/>
<dbReference type="InterPro" id="IPR050248">
    <property type="entry name" value="Polysacc_deacetylase_ArnD"/>
</dbReference>
<sequence length="269" mass="30493">MRSLVFSILIVTTTLCLAQVREIAITLDDLPLVGAPMNTATNQQRASEQFDKLIQALLENGAPATGFVIAGAMVKGHMPFLQKFREAGFMLGNHTYSHYNLHNISAEKYIADIARADKKLAPLLTEPKYFRYPYLAEGSGQKKQKVINYLLENGYTVAPVTVDSLDFRFNKRIYKVPYREREKFIEKIKPEYLAFIWKQTLRAEKRANGDDVKQILLVHANVLNSYLLGDILKMYKEHGYTFISLPEALKNPGPTIIYSPPKGVTYASQ</sequence>
<keyword evidence="6" id="KW-1185">Reference proteome</keyword>
<evidence type="ECO:0000313" key="5">
    <source>
        <dbReference type="EMBL" id="KTD23750.1"/>
    </source>
</evidence>
<dbReference type="eggNOG" id="COG0726">
    <property type="taxonomic scope" value="Bacteria"/>
</dbReference>
<dbReference type="PANTHER" id="PTHR10587:SF133">
    <property type="entry name" value="CHITIN DEACETYLASE 1-RELATED"/>
    <property type="match status" value="1"/>
</dbReference>
<dbReference type="Gene3D" id="3.20.20.370">
    <property type="entry name" value="Glycoside hydrolase/deacetylase"/>
    <property type="match status" value="1"/>
</dbReference>
<dbReference type="STRING" id="45067.Llan_0531"/>
<feature type="domain" description="NodB homology" evidence="4">
    <location>
        <begin position="21"/>
        <end position="243"/>
    </location>
</feature>
<accession>A0A0W0VVL9</accession>
<name>A0A0W0VVL9_9GAMM</name>
<dbReference type="SUPFAM" id="SSF88713">
    <property type="entry name" value="Glycoside hydrolase/deacetylase"/>
    <property type="match status" value="1"/>
</dbReference>
<dbReference type="GO" id="GO:0016810">
    <property type="term" value="F:hydrolase activity, acting on carbon-nitrogen (but not peptide) bonds"/>
    <property type="evidence" value="ECO:0007669"/>
    <property type="project" value="InterPro"/>
</dbReference>
<evidence type="ECO:0000259" key="4">
    <source>
        <dbReference type="PROSITE" id="PS51677"/>
    </source>
</evidence>